<keyword evidence="2" id="KW-0479">Metal-binding</keyword>
<dbReference type="PANTHER" id="PTHR12907">
    <property type="entry name" value="EGL NINE HOMOLOG-RELATED"/>
    <property type="match status" value="1"/>
</dbReference>
<evidence type="ECO:0000313" key="9">
    <source>
        <dbReference type="Proteomes" id="UP001279860"/>
    </source>
</evidence>
<name>A0ABU4IXZ3_9VIBR</name>
<keyword evidence="6" id="KW-0408">Iron</keyword>
<accession>A0ABU4IXZ3</accession>
<evidence type="ECO:0000256" key="6">
    <source>
        <dbReference type="ARBA" id="ARBA00023004"/>
    </source>
</evidence>
<organism evidence="8 9">
    <name type="scientific">Vibrio rhizosphaerae</name>
    <dbReference type="NCBI Taxonomy" id="398736"/>
    <lineage>
        <taxon>Bacteria</taxon>
        <taxon>Pseudomonadati</taxon>
        <taxon>Pseudomonadota</taxon>
        <taxon>Gammaproteobacteria</taxon>
        <taxon>Vibrionales</taxon>
        <taxon>Vibrionaceae</taxon>
        <taxon>Vibrio</taxon>
    </lineage>
</organism>
<reference evidence="8 9" key="1">
    <citation type="submission" date="2023-11" db="EMBL/GenBank/DDBJ databases">
        <title>Plant-associative lifestyle of Vibrio porteresiae and its evolutionary dynamics.</title>
        <authorList>
            <person name="Rameshkumar N."/>
            <person name="Kirti K."/>
        </authorList>
    </citation>
    <scope>NUCLEOTIDE SEQUENCE [LARGE SCALE GENOMIC DNA]</scope>
    <source>
        <strain evidence="8 9">MSSRF7</strain>
    </source>
</reference>
<dbReference type="InterPro" id="IPR051559">
    <property type="entry name" value="HIF_prolyl_hydroxylases"/>
</dbReference>
<evidence type="ECO:0000256" key="3">
    <source>
        <dbReference type="ARBA" id="ARBA00022896"/>
    </source>
</evidence>
<sequence>MNENLFELIADDIEKQGYSIRPAALPEAISGPLFDHQQSLHADKYIDAGIGRRDDYLKNDFVRNDEICWITGQSDSGQAWIDWTSQLKRFLNQRLFLGLFSFESHFAHYPPGAFYKRHYDAFRGEANRVLSVVTYLNPNWGATDGGELILYRDDLDQEGISVVPLYGTIVVFLSEEFPHEVRPATRDRYSIAGWFRVNTSINNRIDPPR</sequence>
<evidence type="ECO:0000256" key="2">
    <source>
        <dbReference type="ARBA" id="ARBA00022723"/>
    </source>
</evidence>
<keyword evidence="5 8" id="KW-0560">Oxidoreductase</keyword>
<gene>
    <name evidence="8" type="ORF">SBX64_17150</name>
</gene>
<feature type="domain" description="Fe2OG dioxygenase" evidence="7">
    <location>
        <begin position="95"/>
        <end position="197"/>
    </location>
</feature>
<evidence type="ECO:0000256" key="1">
    <source>
        <dbReference type="ARBA" id="ARBA00001961"/>
    </source>
</evidence>
<dbReference type="RefSeq" id="WP_051680788.1">
    <property type="nucleotide sequence ID" value="NZ_AP024904.1"/>
</dbReference>
<keyword evidence="9" id="KW-1185">Reference proteome</keyword>
<dbReference type="PROSITE" id="PS51471">
    <property type="entry name" value="FE2OG_OXY"/>
    <property type="match status" value="1"/>
</dbReference>
<dbReference type="SMART" id="SM00702">
    <property type="entry name" value="P4Hc"/>
    <property type="match status" value="1"/>
</dbReference>
<dbReference type="PANTHER" id="PTHR12907:SF26">
    <property type="entry name" value="HIF PROLYL HYDROXYLASE, ISOFORM C"/>
    <property type="match status" value="1"/>
</dbReference>
<comment type="cofactor">
    <cofactor evidence="1">
        <name>L-ascorbate</name>
        <dbReference type="ChEBI" id="CHEBI:38290"/>
    </cofactor>
</comment>
<evidence type="ECO:0000256" key="4">
    <source>
        <dbReference type="ARBA" id="ARBA00022964"/>
    </source>
</evidence>
<evidence type="ECO:0000256" key="5">
    <source>
        <dbReference type="ARBA" id="ARBA00023002"/>
    </source>
</evidence>
<keyword evidence="4" id="KW-0223">Dioxygenase</keyword>
<comment type="caution">
    <text evidence="8">The sequence shown here is derived from an EMBL/GenBank/DDBJ whole genome shotgun (WGS) entry which is preliminary data.</text>
</comment>
<dbReference type="InterPro" id="IPR005123">
    <property type="entry name" value="Oxoglu/Fe-dep_dioxygenase_dom"/>
</dbReference>
<dbReference type="EC" id="1.14.11.-" evidence="8"/>
<keyword evidence="3" id="KW-0847">Vitamin C</keyword>
<dbReference type="Proteomes" id="UP001279860">
    <property type="component" value="Unassembled WGS sequence"/>
</dbReference>
<evidence type="ECO:0000313" key="8">
    <source>
        <dbReference type="EMBL" id="MDW6094269.1"/>
    </source>
</evidence>
<dbReference type="InterPro" id="IPR044862">
    <property type="entry name" value="Pro_4_hyd_alph_FE2OG_OXY"/>
</dbReference>
<proteinExistence type="predicted"/>
<dbReference type="EMBL" id="JAWRCP010000002">
    <property type="protein sequence ID" value="MDW6094269.1"/>
    <property type="molecule type" value="Genomic_DNA"/>
</dbReference>
<dbReference type="GO" id="GO:0016491">
    <property type="term" value="F:oxidoreductase activity"/>
    <property type="evidence" value="ECO:0007669"/>
    <property type="project" value="UniProtKB-KW"/>
</dbReference>
<dbReference type="Gene3D" id="2.60.120.620">
    <property type="entry name" value="q2cbj1_9rhob like domain"/>
    <property type="match status" value="1"/>
</dbReference>
<evidence type="ECO:0000259" key="7">
    <source>
        <dbReference type="PROSITE" id="PS51471"/>
    </source>
</evidence>
<dbReference type="InterPro" id="IPR006620">
    <property type="entry name" value="Pro_4_hyd_alph"/>
</dbReference>
<dbReference type="Pfam" id="PF13640">
    <property type="entry name" value="2OG-FeII_Oxy_3"/>
    <property type="match status" value="1"/>
</dbReference>
<protein>
    <submittedName>
        <fullName evidence="8">2OG-Fe(II) oxygenase</fullName>
        <ecNumber evidence="8">1.14.11.-</ecNumber>
    </submittedName>
</protein>